<dbReference type="EMBL" id="FOAG01000001">
    <property type="protein sequence ID" value="SEK46234.1"/>
    <property type="molecule type" value="Genomic_DNA"/>
</dbReference>
<evidence type="ECO:0000313" key="3">
    <source>
        <dbReference type="Proteomes" id="UP000199582"/>
    </source>
</evidence>
<keyword evidence="3" id="KW-1185">Reference proteome</keyword>
<dbReference type="Pfam" id="PF01370">
    <property type="entry name" value="Epimerase"/>
    <property type="match status" value="1"/>
</dbReference>
<dbReference type="SUPFAM" id="SSF51735">
    <property type="entry name" value="NAD(P)-binding Rossmann-fold domains"/>
    <property type="match status" value="1"/>
</dbReference>
<organism evidence="2 3">
    <name type="scientific">Roseovarius azorensis</name>
    <dbReference type="NCBI Taxonomy" id="1287727"/>
    <lineage>
        <taxon>Bacteria</taxon>
        <taxon>Pseudomonadati</taxon>
        <taxon>Pseudomonadota</taxon>
        <taxon>Alphaproteobacteria</taxon>
        <taxon>Rhodobacterales</taxon>
        <taxon>Roseobacteraceae</taxon>
        <taxon>Roseovarius</taxon>
    </lineage>
</organism>
<dbReference type="AlphaFoldDB" id="A0A1H7H7G9"/>
<evidence type="ECO:0000259" key="1">
    <source>
        <dbReference type="Pfam" id="PF01370"/>
    </source>
</evidence>
<evidence type="ECO:0000313" key="2">
    <source>
        <dbReference type="EMBL" id="SEK46234.1"/>
    </source>
</evidence>
<dbReference type="InterPro" id="IPR001509">
    <property type="entry name" value="Epimerase_deHydtase"/>
</dbReference>
<dbReference type="Proteomes" id="UP000199582">
    <property type="component" value="Unassembled WGS sequence"/>
</dbReference>
<protein>
    <submittedName>
        <fullName evidence="2">NAD dependent epimerase/dehydratase family protein</fullName>
    </submittedName>
</protein>
<feature type="domain" description="NAD-dependent epimerase/dehydratase" evidence="1">
    <location>
        <begin position="77"/>
        <end position="214"/>
    </location>
</feature>
<dbReference type="InterPro" id="IPR036291">
    <property type="entry name" value="NAD(P)-bd_dom_sf"/>
</dbReference>
<dbReference type="Gene3D" id="3.40.50.720">
    <property type="entry name" value="NAD(P)-binding Rossmann-like Domain"/>
    <property type="match status" value="1"/>
</dbReference>
<dbReference type="InterPro" id="IPR050177">
    <property type="entry name" value="Lipid_A_modif_metabolic_enz"/>
</dbReference>
<name>A0A1H7H7G9_9RHOB</name>
<dbReference type="OrthoDB" id="7687386at2"/>
<dbReference type="STRING" id="1287727.SAMN05443999_101474"/>
<sequence length="295" mass="31496">MRVFPSRRKEPLLDRSSRADRCLFTGSNGRLGRLLQRAWPDLPDAPDALWLARRAPADILWSPGMPLPALPACGTLVALWGRTSGDAADLAINSALLTDTLALAHACGAQRVFHLSSAAVYGPGQDLRETDPPAPVGAYGAAKLAMEETIRALPPEGIRHTILRLANVVGADSLAPALLPQMAPVTLDRFADGAGPLRSYIAPGDLARALAALAVLPSETLPDCLNVTAPEPVGMQDLVEAADRPIYWRAASAQAIQIVTLNASLITSILPLMEWHRTASEMIYDWRGLARRSSG</sequence>
<dbReference type="PANTHER" id="PTHR43245">
    <property type="entry name" value="BIFUNCTIONAL POLYMYXIN RESISTANCE PROTEIN ARNA"/>
    <property type="match status" value="1"/>
</dbReference>
<accession>A0A1H7H7G9</accession>
<gene>
    <name evidence="2" type="ORF">SAMN05443999_101474</name>
</gene>
<reference evidence="2 3" key="1">
    <citation type="submission" date="2016-10" db="EMBL/GenBank/DDBJ databases">
        <authorList>
            <person name="de Groot N.N."/>
        </authorList>
    </citation>
    <scope>NUCLEOTIDE SEQUENCE [LARGE SCALE GENOMIC DNA]</scope>
    <source>
        <strain evidence="2 3">DSM 100674</strain>
    </source>
</reference>
<proteinExistence type="predicted"/>